<dbReference type="EMBL" id="SUKA01000011">
    <property type="protein sequence ID" value="TJY60704.1"/>
    <property type="molecule type" value="Genomic_DNA"/>
</dbReference>
<comment type="caution">
    <text evidence="1">The sequence shown here is derived from an EMBL/GenBank/DDBJ whole genome shotgun (WGS) entry which is preliminary data.</text>
</comment>
<dbReference type="Proteomes" id="UP000309872">
    <property type="component" value="Unassembled WGS sequence"/>
</dbReference>
<protein>
    <submittedName>
        <fullName evidence="1">Uncharacterized protein</fullName>
    </submittedName>
</protein>
<keyword evidence="2" id="KW-1185">Reference proteome</keyword>
<name>A0A4U0GQM7_9SPHI</name>
<organism evidence="1 2">
    <name type="scientific">Sphingobacterium alkalisoli</name>
    <dbReference type="NCBI Taxonomy" id="1874115"/>
    <lineage>
        <taxon>Bacteria</taxon>
        <taxon>Pseudomonadati</taxon>
        <taxon>Bacteroidota</taxon>
        <taxon>Sphingobacteriia</taxon>
        <taxon>Sphingobacteriales</taxon>
        <taxon>Sphingobacteriaceae</taxon>
        <taxon>Sphingobacterium</taxon>
    </lineage>
</organism>
<reference evidence="1 2" key="1">
    <citation type="submission" date="2019-04" db="EMBL/GenBank/DDBJ databases">
        <title>Sphingobacterium olei sp. nov., isolated from oil-contaminated soil.</title>
        <authorList>
            <person name="Liu B."/>
        </authorList>
    </citation>
    <scope>NUCLEOTIDE SEQUENCE [LARGE SCALE GENOMIC DNA]</scope>
    <source>
        <strain evidence="1 2">Y3L14</strain>
    </source>
</reference>
<accession>A0A4U0GQM7</accession>
<sequence>MKKICFLWIIIVFFGCEGSGDHIDFQVSTKDSANFSVQFPELQFGEKIEIKINDEIIVSKIGDRAFSTSGFWNYYKYPGEIVKIEFLDYYHNQLKIRKIFADTLVESRQRTLIVSRPFPKGMTKENWKPYGFVSIDTGDRYIKLVADSVEFSGMWTDRIIDVTKSMSD</sequence>
<dbReference type="AlphaFoldDB" id="A0A4U0GQM7"/>
<evidence type="ECO:0000313" key="2">
    <source>
        <dbReference type="Proteomes" id="UP000309872"/>
    </source>
</evidence>
<dbReference type="PROSITE" id="PS51257">
    <property type="entry name" value="PROKAR_LIPOPROTEIN"/>
    <property type="match status" value="1"/>
</dbReference>
<dbReference type="OrthoDB" id="763453at2"/>
<proteinExistence type="predicted"/>
<evidence type="ECO:0000313" key="1">
    <source>
        <dbReference type="EMBL" id="TJY60704.1"/>
    </source>
</evidence>
<gene>
    <name evidence="1" type="ORF">FAZ19_22465</name>
</gene>
<dbReference type="RefSeq" id="WP_136823023.1">
    <property type="nucleotide sequence ID" value="NZ_BMJX01000011.1"/>
</dbReference>